<keyword evidence="2" id="KW-1185">Reference proteome</keyword>
<accession>A0A8K0P0R0</accession>
<sequence length="158" mass="19291">MIFKNMSRMPKTFPGADTDTDHNLLVVDVQTRLKHVGKRQQMRKWDVEKLKNESTQKEYAHNVYNKLYKLRQNKVMTKEWDAIRNTILKVLEEEVGEMTEKRIKKEWITESMLDKMDKFRKWKYVSSVDGRRQYRKLNNELQRLTNQARENWIQKQNK</sequence>
<reference evidence="1" key="1">
    <citation type="submission" date="2013-04" db="EMBL/GenBank/DDBJ databases">
        <authorList>
            <person name="Qu J."/>
            <person name="Murali S.C."/>
            <person name="Bandaranaike D."/>
            <person name="Bellair M."/>
            <person name="Blankenburg K."/>
            <person name="Chao H."/>
            <person name="Dinh H."/>
            <person name="Doddapaneni H."/>
            <person name="Downs B."/>
            <person name="Dugan-Rocha S."/>
            <person name="Elkadiri S."/>
            <person name="Gnanaolivu R.D."/>
            <person name="Hernandez B."/>
            <person name="Javaid M."/>
            <person name="Jayaseelan J.C."/>
            <person name="Lee S."/>
            <person name="Li M."/>
            <person name="Ming W."/>
            <person name="Munidasa M."/>
            <person name="Muniz J."/>
            <person name="Nguyen L."/>
            <person name="Ongeri F."/>
            <person name="Osuji N."/>
            <person name="Pu L.-L."/>
            <person name="Puazo M."/>
            <person name="Qu C."/>
            <person name="Quiroz J."/>
            <person name="Raj R."/>
            <person name="Weissenberger G."/>
            <person name="Xin Y."/>
            <person name="Zou X."/>
            <person name="Han Y."/>
            <person name="Richards S."/>
            <person name="Worley K."/>
            <person name="Muzny D."/>
            <person name="Gibbs R."/>
        </authorList>
    </citation>
    <scope>NUCLEOTIDE SEQUENCE</scope>
    <source>
        <strain evidence="1">Sampled in the wild</strain>
    </source>
</reference>
<evidence type="ECO:0000313" key="1">
    <source>
        <dbReference type="EMBL" id="KAG8226909.1"/>
    </source>
</evidence>
<evidence type="ECO:0008006" key="3">
    <source>
        <dbReference type="Google" id="ProtNLM"/>
    </source>
</evidence>
<proteinExistence type="predicted"/>
<dbReference type="Proteomes" id="UP000792457">
    <property type="component" value="Unassembled WGS sequence"/>
</dbReference>
<evidence type="ECO:0000313" key="2">
    <source>
        <dbReference type="Proteomes" id="UP000792457"/>
    </source>
</evidence>
<reference evidence="1" key="2">
    <citation type="submission" date="2017-10" db="EMBL/GenBank/DDBJ databases">
        <title>Ladona fulva Genome sequencing and assembly.</title>
        <authorList>
            <person name="Murali S."/>
            <person name="Richards S."/>
            <person name="Bandaranaike D."/>
            <person name="Bellair M."/>
            <person name="Blankenburg K."/>
            <person name="Chao H."/>
            <person name="Dinh H."/>
            <person name="Doddapaneni H."/>
            <person name="Dugan-Rocha S."/>
            <person name="Elkadiri S."/>
            <person name="Gnanaolivu R."/>
            <person name="Hernandez B."/>
            <person name="Skinner E."/>
            <person name="Javaid M."/>
            <person name="Lee S."/>
            <person name="Li M."/>
            <person name="Ming W."/>
            <person name="Munidasa M."/>
            <person name="Muniz J."/>
            <person name="Nguyen L."/>
            <person name="Hughes D."/>
            <person name="Osuji N."/>
            <person name="Pu L.-L."/>
            <person name="Puazo M."/>
            <person name="Qu C."/>
            <person name="Quiroz J."/>
            <person name="Raj R."/>
            <person name="Weissenberger G."/>
            <person name="Xin Y."/>
            <person name="Zou X."/>
            <person name="Han Y."/>
            <person name="Worley K."/>
            <person name="Muzny D."/>
            <person name="Gibbs R."/>
        </authorList>
    </citation>
    <scope>NUCLEOTIDE SEQUENCE</scope>
    <source>
        <strain evidence="1">Sampled in the wild</strain>
    </source>
</reference>
<protein>
    <recommendedName>
        <fullName evidence="3">Endonuclease-reverse transcriptase</fullName>
    </recommendedName>
</protein>
<dbReference type="OrthoDB" id="6596183at2759"/>
<dbReference type="EMBL" id="KZ308302">
    <property type="protein sequence ID" value="KAG8226909.1"/>
    <property type="molecule type" value="Genomic_DNA"/>
</dbReference>
<organism evidence="1 2">
    <name type="scientific">Ladona fulva</name>
    <name type="common">Scarce chaser dragonfly</name>
    <name type="synonym">Libellula fulva</name>
    <dbReference type="NCBI Taxonomy" id="123851"/>
    <lineage>
        <taxon>Eukaryota</taxon>
        <taxon>Metazoa</taxon>
        <taxon>Ecdysozoa</taxon>
        <taxon>Arthropoda</taxon>
        <taxon>Hexapoda</taxon>
        <taxon>Insecta</taxon>
        <taxon>Pterygota</taxon>
        <taxon>Palaeoptera</taxon>
        <taxon>Odonata</taxon>
        <taxon>Epiprocta</taxon>
        <taxon>Anisoptera</taxon>
        <taxon>Libelluloidea</taxon>
        <taxon>Libellulidae</taxon>
        <taxon>Ladona</taxon>
    </lineage>
</organism>
<comment type="caution">
    <text evidence="1">The sequence shown here is derived from an EMBL/GenBank/DDBJ whole genome shotgun (WGS) entry which is preliminary data.</text>
</comment>
<gene>
    <name evidence="1" type="ORF">J437_LFUL007823</name>
</gene>
<name>A0A8K0P0R0_LADFU</name>
<dbReference type="AlphaFoldDB" id="A0A8K0P0R0"/>